<keyword evidence="2" id="KW-1185">Reference proteome</keyword>
<dbReference type="EMBL" id="NHRY01000076">
    <property type="protein sequence ID" value="PPQ35209.1"/>
    <property type="molecule type" value="Genomic_DNA"/>
</dbReference>
<comment type="caution">
    <text evidence="1">The sequence shown here is derived from an EMBL/GenBank/DDBJ whole genome shotgun (WGS) entry which is preliminary data.</text>
</comment>
<proteinExistence type="predicted"/>
<protein>
    <submittedName>
        <fullName evidence="1">Uncharacterized protein</fullName>
    </submittedName>
</protein>
<reference evidence="1 2" key="1">
    <citation type="journal article" date="2018" name="Arch. Microbiol.">
        <title>New insights into the metabolic potential of the phototrophic purple bacterium Rhodopila globiformis DSM 161(T) from its draft genome sequence and evidence for a vanadium-dependent nitrogenase.</title>
        <authorList>
            <person name="Imhoff J.F."/>
            <person name="Rahn T."/>
            <person name="Kunzel S."/>
            <person name="Neulinger S.C."/>
        </authorList>
    </citation>
    <scope>NUCLEOTIDE SEQUENCE [LARGE SCALE GENOMIC DNA]</scope>
    <source>
        <strain evidence="1 2">DSM 161</strain>
    </source>
</reference>
<dbReference type="Proteomes" id="UP000239724">
    <property type="component" value="Unassembled WGS sequence"/>
</dbReference>
<evidence type="ECO:0000313" key="1">
    <source>
        <dbReference type="EMBL" id="PPQ35209.1"/>
    </source>
</evidence>
<sequence length="85" mass="8453">MLNKGRGAPAMGGGAVYGAINDSLAVGAVSRAGLDWANAADDNTMAVPSVSAKIAFIVVLRVLICDACATAKTKTAALTGSDMIL</sequence>
<gene>
    <name evidence="1" type="ORF">CCS01_08370</name>
</gene>
<organism evidence="1 2">
    <name type="scientific">Rhodopila globiformis</name>
    <name type="common">Rhodopseudomonas globiformis</name>
    <dbReference type="NCBI Taxonomy" id="1071"/>
    <lineage>
        <taxon>Bacteria</taxon>
        <taxon>Pseudomonadati</taxon>
        <taxon>Pseudomonadota</taxon>
        <taxon>Alphaproteobacteria</taxon>
        <taxon>Acetobacterales</taxon>
        <taxon>Acetobacteraceae</taxon>
        <taxon>Rhodopila</taxon>
    </lineage>
</organism>
<name>A0A2S6NJZ1_RHOGL</name>
<dbReference type="AlphaFoldDB" id="A0A2S6NJZ1"/>
<evidence type="ECO:0000313" key="2">
    <source>
        <dbReference type="Proteomes" id="UP000239724"/>
    </source>
</evidence>
<accession>A0A2S6NJZ1</accession>